<feature type="binding site" evidence="6">
    <location>
        <position position="106"/>
    </location>
    <ligand>
        <name>S-adenosyl-L-methionine</name>
        <dbReference type="ChEBI" id="CHEBI:59789"/>
    </ligand>
</feature>
<keyword evidence="5 6" id="KW-0949">S-adenosyl-L-methionine</keyword>
<name>A0A1G2I0U6_9BACT</name>
<dbReference type="GO" id="GO:0071424">
    <property type="term" value="F:rRNA (cytosine-N4-)-methyltransferase activity"/>
    <property type="evidence" value="ECO:0007669"/>
    <property type="project" value="UniProtKB-UniRule"/>
</dbReference>
<comment type="similarity">
    <text evidence="1 6">Belongs to the methyltransferase superfamily. RsmH family.</text>
</comment>
<dbReference type="SUPFAM" id="SSF81799">
    <property type="entry name" value="Putative methyltransferase TM0872, insert domain"/>
    <property type="match status" value="1"/>
</dbReference>
<dbReference type="HAMAP" id="MF_01007">
    <property type="entry name" value="16SrRNA_methyltr_H"/>
    <property type="match status" value="1"/>
</dbReference>
<dbReference type="STRING" id="1802207.A3D44_00625"/>
<evidence type="ECO:0000256" key="2">
    <source>
        <dbReference type="ARBA" id="ARBA00022552"/>
    </source>
</evidence>
<evidence type="ECO:0000256" key="6">
    <source>
        <dbReference type="HAMAP-Rule" id="MF_01007"/>
    </source>
</evidence>
<dbReference type="Proteomes" id="UP000178820">
    <property type="component" value="Unassembled WGS sequence"/>
</dbReference>
<feature type="binding site" evidence="6">
    <location>
        <position position="99"/>
    </location>
    <ligand>
        <name>S-adenosyl-L-methionine</name>
        <dbReference type="ChEBI" id="CHEBI:59789"/>
    </ligand>
</feature>
<dbReference type="PIRSF" id="PIRSF004486">
    <property type="entry name" value="MraW"/>
    <property type="match status" value="1"/>
</dbReference>
<accession>A0A1G2I0U6</accession>
<keyword evidence="6" id="KW-0963">Cytoplasm</keyword>
<dbReference type="EC" id="2.1.1.199" evidence="6"/>
<dbReference type="InterPro" id="IPR029063">
    <property type="entry name" value="SAM-dependent_MTases_sf"/>
</dbReference>
<evidence type="ECO:0000256" key="5">
    <source>
        <dbReference type="ARBA" id="ARBA00022691"/>
    </source>
</evidence>
<feature type="binding site" evidence="6">
    <location>
        <position position="51"/>
    </location>
    <ligand>
        <name>S-adenosyl-L-methionine</name>
        <dbReference type="ChEBI" id="CHEBI:59789"/>
    </ligand>
</feature>
<comment type="caution">
    <text evidence="7">The sequence shown here is derived from an EMBL/GenBank/DDBJ whole genome shotgun (WGS) entry which is preliminary data.</text>
</comment>
<dbReference type="AlphaFoldDB" id="A0A1G2I0U6"/>
<keyword evidence="2 6" id="KW-0698">rRNA processing</keyword>
<evidence type="ECO:0000256" key="3">
    <source>
        <dbReference type="ARBA" id="ARBA00022603"/>
    </source>
</evidence>
<protein>
    <recommendedName>
        <fullName evidence="6">Ribosomal RNA small subunit methyltransferase H</fullName>
        <ecNumber evidence="6">2.1.1.199</ecNumber>
    </recommendedName>
    <alternativeName>
        <fullName evidence="6">16S rRNA m(4)C1402 methyltransferase</fullName>
    </alternativeName>
    <alternativeName>
        <fullName evidence="6">rRNA (cytosine-N(4)-)-methyltransferase RsmH</fullName>
    </alternativeName>
</protein>
<dbReference type="GO" id="GO:0070475">
    <property type="term" value="P:rRNA base methylation"/>
    <property type="evidence" value="ECO:0007669"/>
    <property type="project" value="UniProtKB-UniRule"/>
</dbReference>
<feature type="binding site" evidence="6">
    <location>
        <position position="78"/>
    </location>
    <ligand>
        <name>S-adenosyl-L-methionine</name>
        <dbReference type="ChEBI" id="CHEBI:59789"/>
    </ligand>
</feature>
<gene>
    <name evidence="6" type="primary">rsmH</name>
    <name evidence="7" type="ORF">A3D44_00625</name>
</gene>
<reference evidence="7 8" key="1">
    <citation type="journal article" date="2016" name="Nat. Commun.">
        <title>Thousands of microbial genomes shed light on interconnected biogeochemical processes in an aquifer system.</title>
        <authorList>
            <person name="Anantharaman K."/>
            <person name="Brown C.T."/>
            <person name="Hug L.A."/>
            <person name="Sharon I."/>
            <person name="Castelle C.J."/>
            <person name="Probst A.J."/>
            <person name="Thomas B.C."/>
            <person name="Singh A."/>
            <person name="Wilkins M.J."/>
            <person name="Karaoz U."/>
            <person name="Brodie E.L."/>
            <person name="Williams K.H."/>
            <person name="Hubbard S.S."/>
            <person name="Banfield J.F."/>
        </authorList>
    </citation>
    <scope>NUCLEOTIDE SEQUENCE [LARGE SCALE GENOMIC DNA]</scope>
</reference>
<evidence type="ECO:0000256" key="1">
    <source>
        <dbReference type="ARBA" id="ARBA00010396"/>
    </source>
</evidence>
<proteinExistence type="inferred from homology"/>
<dbReference type="PANTHER" id="PTHR11265">
    <property type="entry name" value="S-ADENOSYL-METHYLTRANSFERASE MRAW"/>
    <property type="match status" value="1"/>
</dbReference>
<comment type="function">
    <text evidence="6">Specifically methylates the N4 position of cytidine in position 1402 (C1402) of 16S rRNA.</text>
</comment>
<comment type="subcellular location">
    <subcellularLocation>
        <location evidence="6">Cytoplasm</location>
    </subcellularLocation>
</comment>
<dbReference type="SUPFAM" id="SSF53335">
    <property type="entry name" value="S-adenosyl-L-methionine-dependent methyltransferases"/>
    <property type="match status" value="1"/>
</dbReference>
<evidence type="ECO:0000313" key="7">
    <source>
        <dbReference type="EMBL" id="OGZ68432.1"/>
    </source>
</evidence>
<keyword evidence="3 6" id="KW-0489">Methyltransferase</keyword>
<dbReference type="Gene3D" id="1.10.150.170">
    <property type="entry name" value="Putative methyltransferase TM0872, insert domain"/>
    <property type="match status" value="1"/>
</dbReference>
<dbReference type="EMBL" id="MHOT01000022">
    <property type="protein sequence ID" value="OGZ68432.1"/>
    <property type="molecule type" value="Genomic_DNA"/>
</dbReference>
<dbReference type="NCBIfam" id="TIGR00006">
    <property type="entry name" value="16S rRNA (cytosine(1402)-N(4))-methyltransferase RsmH"/>
    <property type="match status" value="1"/>
</dbReference>
<evidence type="ECO:0000256" key="4">
    <source>
        <dbReference type="ARBA" id="ARBA00022679"/>
    </source>
</evidence>
<comment type="catalytic activity">
    <reaction evidence="6">
        <text>cytidine(1402) in 16S rRNA + S-adenosyl-L-methionine = N(4)-methylcytidine(1402) in 16S rRNA + S-adenosyl-L-homocysteine + H(+)</text>
        <dbReference type="Rhea" id="RHEA:42928"/>
        <dbReference type="Rhea" id="RHEA-COMP:10286"/>
        <dbReference type="Rhea" id="RHEA-COMP:10287"/>
        <dbReference type="ChEBI" id="CHEBI:15378"/>
        <dbReference type="ChEBI" id="CHEBI:57856"/>
        <dbReference type="ChEBI" id="CHEBI:59789"/>
        <dbReference type="ChEBI" id="CHEBI:74506"/>
        <dbReference type="ChEBI" id="CHEBI:82748"/>
        <dbReference type="EC" id="2.1.1.199"/>
    </reaction>
</comment>
<sequence>MMHVPVLTNEVLEYLSPNPNENFIDGTVGQGGHALTILQKTSPDGKLLGIDKDATQIENAKSEMKYFGHRVVLVHDSYVNVKNIVERVQFGPVSGMLLDLGYSSWHLEDSKKGFSFNKDEALDMRYDSEILNPKSQILNELTAKKIVNEYSESDLKRILEEFGEESFAKRIAKEIITQRKIKKIETTLQLVAVLERAIPRKFHHGKIHCATRTFQALRIAVNDELGSLAKALPLVLSILEPGGRLVIIAFHSLEDRIIKNFFKERAEEGIVKILTKKPIMASDAEVLVNPRARSAKLRAVIKL</sequence>
<dbReference type="InterPro" id="IPR002903">
    <property type="entry name" value="RsmH"/>
</dbReference>
<dbReference type="GO" id="GO:0005737">
    <property type="term" value="C:cytoplasm"/>
    <property type="evidence" value="ECO:0007669"/>
    <property type="project" value="UniProtKB-SubCell"/>
</dbReference>
<dbReference type="InterPro" id="IPR023397">
    <property type="entry name" value="SAM-dep_MeTrfase_MraW_recog"/>
</dbReference>
<dbReference type="Gene3D" id="3.40.50.150">
    <property type="entry name" value="Vaccinia Virus protein VP39"/>
    <property type="match status" value="1"/>
</dbReference>
<organism evidence="7 8">
    <name type="scientific">Candidatus Staskawiczbacteria bacterium RIFCSPHIGHO2_02_FULL_42_22</name>
    <dbReference type="NCBI Taxonomy" id="1802207"/>
    <lineage>
        <taxon>Bacteria</taxon>
        <taxon>Candidatus Staskawicziibacteriota</taxon>
    </lineage>
</organism>
<keyword evidence="4 6" id="KW-0808">Transferase</keyword>
<dbReference type="Pfam" id="PF01795">
    <property type="entry name" value="Methyltransf_5"/>
    <property type="match status" value="1"/>
</dbReference>
<evidence type="ECO:0000313" key="8">
    <source>
        <dbReference type="Proteomes" id="UP000178820"/>
    </source>
</evidence>
<dbReference type="PANTHER" id="PTHR11265:SF0">
    <property type="entry name" value="12S RRNA N4-METHYLCYTIDINE METHYLTRANSFERASE"/>
    <property type="match status" value="1"/>
</dbReference>
<feature type="binding site" evidence="6">
    <location>
        <begin position="31"/>
        <end position="33"/>
    </location>
    <ligand>
        <name>S-adenosyl-L-methionine</name>
        <dbReference type="ChEBI" id="CHEBI:59789"/>
    </ligand>
</feature>